<dbReference type="Pfam" id="PF02518">
    <property type="entry name" value="HATPase_c"/>
    <property type="match status" value="1"/>
</dbReference>
<dbReference type="GO" id="GO:0004721">
    <property type="term" value="F:phosphoprotein phosphatase activity"/>
    <property type="evidence" value="ECO:0007669"/>
    <property type="project" value="TreeGrafter"/>
</dbReference>
<dbReference type="AlphaFoldDB" id="A0A7W8ZQ52"/>
<dbReference type="InterPro" id="IPR005467">
    <property type="entry name" value="His_kinase_dom"/>
</dbReference>
<dbReference type="PROSITE" id="PS50109">
    <property type="entry name" value="HIS_KIN"/>
    <property type="match status" value="1"/>
</dbReference>
<evidence type="ECO:0000313" key="9">
    <source>
        <dbReference type="EMBL" id="MBB5638142.1"/>
    </source>
</evidence>
<dbReference type="SMART" id="SM00387">
    <property type="entry name" value="HATPase_c"/>
    <property type="match status" value="1"/>
</dbReference>
<feature type="transmembrane region" description="Helical" evidence="7">
    <location>
        <begin position="199"/>
        <end position="221"/>
    </location>
</feature>
<dbReference type="GO" id="GO:0005886">
    <property type="term" value="C:plasma membrane"/>
    <property type="evidence" value="ECO:0007669"/>
    <property type="project" value="TreeGrafter"/>
</dbReference>
<reference evidence="9 10" key="1">
    <citation type="submission" date="2020-08" db="EMBL/GenBank/DDBJ databases">
        <title>Genomic Encyclopedia of Type Strains, Phase IV (KMG-V): Genome sequencing to study the core and pangenomes of soil and plant-associated prokaryotes.</title>
        <authorList>
            <person name="Whitman W."/>
        </authorList>
    </citation>
    <scope>NUCLEOTIDE SEQUENCE [LARGE SCALE GENOMIC DNA]</scope>
    <source>
        <strain evidence="9 10">S3M1</strain>
    </source>
</reference>
<dbReference type="CDD" id="cd00082">
    <property type="entry name" value="HisKA"/>
    <property type="match status" value="1"/>
</dbReference>
<dbReference type="SUPFAM" id="SSF47384">
    <property type="entry name" value="Homodimeric domain of signal transducing histidine kinase"/>
    <property type="match status" value="1"/>
</dbReference>
<dbReference type="PRINTS" id="PR00344">
    <property type="entry name" value="BCTRLSENSOR"/>
</dbReference>
<evidence type="ECO:0000256" key="6">
    <source>
        <dbReference type="ARBA" id="ARBA00023012"/>
    </source>
</evidence>
<dbReference type="InterPro" id="IPR004358">
    <property type="entry name" value="Sig_transdc_His_kin-like_C"/>
</dbReference>
<dbReference type="GO" id="GO:0000155">
    <property type="term" value="F:phosphorelay sensor kinase activity"/>
    <property type="evidence" value="ECO:0007669"/>
    <property type="project" value="InterPro"/>
</dbReference>
<evidence type="ECO:0000256" key="4">
    <source>
        <dbReference type="ARBA" id="ARBA00022679"/>
    </source>
</evidence>
<proteinExistence type="predicted"/>
<keyword evidence="3" id="KW-0597">Phosphoprotein</keyword>
<feature type="transmembrane region" description="Helical" evidence="7">
    <location>
        <begin position="12"/>
        <end position="29"/>
    </location>
</feature>
<dbReference type="EC" id="2.7.13.3" evidence="2"/>
<comment type="caution">
    <text evidence="9">The sequence shown here is derived from an EMBL/GenBank/DDBJ whole genome shotgun (WGS) entry which is preliminary data.</text>
</comment>
<accession>A0A7W8ZQ52</accession>
<keyword evidence="5 9" id="KW-0418">Kinase</keyword>
<dbReference type="InterPro" id="IPR003594">
    <property type="entry name" value="HATPase_dom"/>
</dbReference>
<keyword evidence="4" id="KW-0808">Transferase</keyword>
<dbReference type="InterPro" id="IPR050351">
    <property type="entry name" value="BphY/WalK/GraS-like"/>
</dbReference>
<evidence type="ECO:0000256" key="3">
    <source>
        <dbReference type="ARBA" id="ARBA00022553"/>
    </source>
</evidence>
<dbReference type="Gene3D" id="1.10.287.130">
    <property type="match status" value="1"/>
</dbReference>
<dbReference type="SMART" id="SM00388">
    <property type="entry name" value="HisKA"/>
    <property type="match status" value="1"/>
</dbReference>
<sequence>MMKWLSNRYAYPLVVLAITVSFVLQLAWLNQLFVAQRKQIKVDLEQVVMNAAKMSTYLSVAEGHEGNENFKKFFLSSDWLQFSHAYQNMRFNQVATHLRSDFKGDSTIVDIRLRFANGKSNHKPIQRRITVDDGTTLEKELSLDNVALKRMDSLVHHLLNQAGIAVKADSVVYSYNKETLSSRLSKEDILKAAFTSKQYAYNFIFFRTYQLAVPSLTWAVLYRMRYYILSSCFMLLLTGAVFVFILRLMHNQRLYTQARVSFTSNMTHELKTPVSTVALALESIIENHLEDKPEILRNYLEISRDEIKRLNLMIDKVLNLEQLDNAEARLRSELYDVQHGLQEVVIAMKLQIDNAGATIDLQPISAPCFVYADPVHLTNVFYNLIENAIKYGGKGVNIKLSCTCGPDEVLISFKDSGPGIASIYQNRVFDRYFRVPAITPDTHNIQGSGLGLNYVKNILEKQGGFILLTSEPGEGSNFIIHLPAA</sequence>
<organism evidence="9 10">
    <name type="scientific">Pedobacter cryoconitis</name>
    <dbReference type="NCBI Taxonomy" id="188932"/>
    <lineage>
        <taxon>Bacteria</taxon>
        <taxon>Pseudomonadati</taxon>
        <taxon>Bacteroidota</taxon>
        <taxon>Sphingobacteriia</taxon>
        <taxon>Sphingobacteriales</taxon>
        <taxon>Sphingobacteriaceae</taxon>
        <taxon>Pedobacter</taxon>
    </lineage>
</organism>
<feature type="domain" description="Histidine kinase" evidence="8">
    <location>
        <begin position="265"/>
        <end position="485"/>
    </location>
</feature>
<feature type="transmembrane region" description="Helical" evidence="7">
    <location>
        <begin position="227"/>
        <end position="249"/>
    </location>
</feature>
<evidence type="ECO:0000256" key="1">
    <source>
        <dbReference type="ARBA" id="ARBA00000085"/>
    </source>
</evidence>
<dbReference type="Proteomes" id="UP000537204">
    <property type="component" value="Unassembled WGS sequence"/>
</dbReference>
<dbReference type="InterPro" id="IPR003661">
    <property type="entry name" value="HisK_dim/P_dom"/>
</dbReference>
<dbReference type="SUPFAM" id="SSF55874">
    <property type="entry name" value="ATPase domain of HSP90 chaperone/DNA topoisomerase II/histidine kinase"/>
    <property type="match status" value="1"/>
</dbReference>
<dbReference type="Gene3D" id="3.30.565.10">
    <property type="entry name" value="Histidine kinase-like ATPase, C-terminal domain"/>
    <property type="match status" value="1"/>
</dbReference>
<dbReference type="Pfam" id="PF00512">
    <property type="entry name" value="HisKA"/>
    <property type="match status" value="1"/>
</dbReference>
<keyword evidence="6" id="KW-0902">Two-component regulatory system</keyword>
<dbReference type="RefSeq" id="WP_183883981.1">
    <property type="nucleotide sequence ID" value="NZ_JACHCE010000007.1"/>
</dbReference>
<dbReference type="InterPro" id="IPR036890">
    <property type="entry name" value="HATPase_C_sf"/>
</dbReference>
<dbReference type="PANTHER" id="PTHR45453">
    <property type="entry name" value="PHOSPHATE REGULON SENSOR PROTEIN PHOR"/>
    <property type="match status" value="1"/>
</dbReference>
<dbReference type="CDD" id="cd00075">
    <property type="entry name" value="HATPase"/>
    <property type="match status" value="1"/>
</dbReference>
<protein>
    <recommendedName>
        <fullName evidence="2">histidine kinase</fullName>
        <ecNumber evidence="2">2.7.13.3</ecNumber>
    </recommendedName>
</protein>
<evidence type="ECO:0000256" key="7">
    <source>
        <dbReference type="SAM" id="Phobius"/>
    </source>
</evidence>
<comment type="catalytic activity">
    <reaction evidence="1">
        <text>ATP + protein L-histidine = ADP + protein N-phospho-L-histidine.</text>
        <dbReference type="EC" id="2.7.13.3"/>
    </reaction>
</comment>
<keyword evidence="7" id="KW-1133">Transmembrane helix</keyword>
<evidence type="ECO:0000256" key="2">
    <source>
        <dbReference type="ARBA" id="ARBA00012438"/>
    </source>
</evidence>
<name>A0A7W8ZQ52_9SPHI</name>
<keyword evidence="7" id="KW-0472">Membrane</keyword>
<dbReference type="PANTHER" id="PTHR45453:SF1">
    <property type="entry name" value="PHOSPHATE REGULON SENSOR PROTEIN PHOR"/>
    <property type="match status" value="1"/>
</dbReference>
<evidence type="ECO:0000313" key="10">
    <source>
        <dbReference type="Proteomes" id="UP000537204"/>
    </source>
</evidence>
<gene>
    <name evidence="9" type="ORF">HDE68_004068</name>
</gene>
<evidence type="ECO:0000259" key="8">
    <source>
        <dbReference type="PROSITE" id="PS50109"/>
    </source>
</evidence>
<dbReference type="InterPro" id="IPR036097">
    <property type="entry name" value="HisK_dim/P_sf"/>
</dbReference>
<keyword evidence="7" id="KW-0812">Transmembrane</keyword>
<evidence type="ECO:0000256" key="5">
    <source>
        <dbReference type="ARBA" id="ARBA00022777"/>
    </source>
</evidence>
<dbReference type="EMBL" id="JACHCE010000007">
    <property type="protein sequence ID" value="MBB5638142.1"/>
    <property type="molecule type" value="Genomic_DNA"/>
</dbReference>
<dbReference type="GO" id="GO:0016036">
    <property type="term" value="P:cellular response to phosphate starvation"/>
    <property type="evidence" value="ECO:0007669"/>
    <property type="project" value="TreeGrafter"/>
</dbReference>